<reference evidence="2" key="1">
    <citation type="journal article" date="2021" name="PeerJ">
        <title>Extensive microbial diversity within the chicken gut microbiome revealed by metagenomics and culture.</title>
        <authorList>
            <person name="Gilroy R."/>
            <person name="Ravi A."/>
            <person name="Getino M."/>
            <person name="Pursley I."/>
            <person name="Horton D.L."/>
            <person name="Alikhan N.F."/>
            <person name="Baker D."/>
            <person name="Gharbi K."/>
            <person name="Hall N."/>
            <person name="Watson M."/>
            <person name="Adriaenssens E.M."/>
            <person name="Foster-Nyarko E."/>
            <person name="Jarju S."/>
            <person name="Secka A."/>
            <person name="Antonio M."/>
            <person name="Oren A."/>
            <person name="Chaudhuri R.R."/>
            <person name="La Ragione R."/>
            <person name="Hildebrand F."/>
            <person name="Pallen M.J."/>
        </authorList>
    </citation>
    <scope>NUCLEOTIDE SEQUENCE</scope>
    <source>
        <strain evidence="2">ChiHejej3B27-3195</strain>
    </source>
</reference>
<dbReference type="EMBL" id="DXGD01000291">
    <property type="protein sequence ID" value="HIX00039.1"/>
    <property type="molecule type" value="Genomic_DNA"/>
</dbReference>
<organism evidence="2 3">
    <name type="scientific">Candidatus Nesterenkonia stercoripullorum</name>
    <dbReference type="NCBI Taxonomy" id="2838701"/>
    <lineage>
        <taxon>Bacteria</taxon>
        <taxon>Bacillati</taxon>
        <taxon>Actinomycetota</taxon>
        <taxon>Actinomycetes</taxon>
        <taxon>Micrococcales</taxon>
        <taxon>Micrococcaceae</taxon>
        <taxon>Nesterenkonia</taxon>
    </lineage>
</organism>
<feature type="transmembrane region" description="Helical" evidence="1">
    <location>
        <begin position="267"/>
        <end position="288"/>
    </location>
</feature>
<protein>
    <submittedName>
        <fullName evidence="2">Uncharacterized protein</fullName>
    </submittedName>
</protein>
<keyword evidence="1" id="KW-0812">Transmembrane</keyword>
<feature type="transmembrane region" description="Helical" evidence="1">
    <location>
        <begin position="300"/>
        <end position="320"/>
    </location>
</feature>
<feature type="non-terminal residue" evidence="2">
    <location>
        <position position="345"/>
    </location>
</feature>
<dbReference type="AlphaFoldDB" id="A0A9D2A7D6"/>
<evidence type="ECO:0000256" key="1">
    <source>
        <dbReference type="SAM" id="Phobius"/>
    </source>
</evidence>
<feature type="transmembrane region" description="Helical" evidence="1">
    <location>
        <begin position="222"/>
        <end position="247"/>
    </location>
</feature>
<proteinExistence type="predicted"/>
<sequence>MFLAGALLMAGMSAGLLMTATSSLETVGVPSALTGGPGTNPSWIVLTFQLLGMGFLSPLTLGIDVNVADVADFGFEGSLFFVPWIVLAGGIGAVAATQRFLGGNMRTSRAAARLILAGAAGLTFATVTTILVSAIRFRISDVDISQVGGTLWAHSASFTGFMVSGLLIGCITYLLLLPQRSQSLRRLLSGMSTALEHVVGLAIVVILAVLISSIVDGEFSAVLAAFVALPTVGIFGVSAMHFIPVVLSGDQCTGPASGAESFTLFELPVWVWIPALVVMLVALMVISLRWSLRTRFKAHAAWAWMVLPLVYFGVGILMTFGNGLYITMFASSDAFSGSIRSASWG</sequence>
<dbReference type="Proteomes" id="UP000824151">
    <property type="component" value="Unassembled WGS sequence"/>
</dbReference>
<keyword evidence="1" id="KW-1133">Transmembrane helix</keyword>
<accession>A0A9D2A7D6</accession>
<comment type="caution">
    <text evidence="2">The sequence shown here is derived from an EMBL/GenBank/DDBJ whole genome shotgun (WGS) entry which is preliminary data.</text>
</comment>
<evidence type="ECO:0000313" key="3">
    <source>
        <dbReference type="Proteomes" id="UP000824151"/>
    </source>
</evidence>
<feature type="transmembrane region" description="Helical" evidence="1">
    <location>
        <begin position="156"/>
        <end position="177"/>
    </location>
</feature>
<feature type="transmembrane region" description="Helical" evidence="1">
    <location>
        <begin position="43"/>
        <end position="67"/>
    </location>
</feature>
<evidence type="ECO:0000313" key="2">
    <source>
        <dbReference type="EMBL" id="HIX00039.1"/>
    </source>
</evidence>
<keyword evidence="1" id="KW-0472">Membrane</keyword>
<feature type="transmembrane region" description="Helical" evidence="1">
    <location>
        <begin position="110"/>
        <end position="135"/>
    </location>
</feature>
<name>A0A9D2A7D6_9MICC</name>
<feature type="transmembrane region" description="Helical" evidence="1">
    <location>
        <begin position="197"/>
        <end position="215"/>
    </location>
</feature>
<reference evidence="2" key="2">
    <citation type="submission" date="2021-04" db="EMBL/GenBank/DDBJ databases">
        <authorList>
            <person name="Gilroy R."/>
        </authorList>
    </citation>
    <scope>NUCLEOTIDE SEQUENCE</scope>
    <source>
        <strain evidence="2">ChiHejej3B27-3195</strain>
    </source>
</reference>
<gene>
    <name evidence="2" type="ORF">H9871_07825</name>
</gene>
<feature type="transmembrane region" description="Helical" evidence="1">
    <location>
        <begin position="79"/>
        <end position="98"/>
    </location>
</feature>